<evidence type="ECO:0000313" key="3">
    <source>
        <dbReference type="Proteomes" id="UP001168821"/>
    </source>
</evidence>
<comment type="caution">
    <text evidence="2">The sequence shown here is derived from an EMBL/GenBank/DDBJ whole genome shotgun (WGS) entry which is preliminary data.</text>
</comment>
<dbReference type="Proteomes" id="UP001168821">
    <property type="component" value="Unassembled WGS sequence"/>
</dbReference>
<sequence>MADEHQAPGNSAGAHGCRSSGGQARSAAAAEADVEAAAVAATDAGGMASSFRGLSSSATFPTVTSTALLSAQVDRHASCRELLESH</sequence>
<proteinExistence type="predicted"/>
<accession>A0AA38MJE2</accession>
<name>A0AA38MJE2_9CUCU</name>
<reference evidence="2" key="1">
    <citation type="journal article" date="2023" name="G3 (Bethesda)">
        <title>Whole genome assemblies of Zophobas morio and Tenebrio molitor.</title>
        <authorList>
            <person name="Kaur S."/>
            <person name="Stinson S.A."/>
            <person name="diCenzo G.C."/>
        </authorList>
    </citation>
    <scope>NUCLEOTIDE SEQUENCE</scope>
    <source>
        <strain evidence="2">QUZm001</strain>
    </source>
</reference>
<organism evidence="2 3">
    <name type="scientific">Zophobas morio</name>
    <dbReference type="NCBI Taxonomy" id="2755281"/>
    <lineage>
        <taxon>Eukaryota</taxon>
        <taxon>Metazoa</taxon>
        <taxon>Ecdysozoa</taxon>
        <taxon>Arthropoda</taxon>
        <taxon>Hexapoda</taxon>
        <taxon>Insecta</taxon>
        <taxon>Pterygota</taxon>
        <taxon>Neoptera</taxon>
        <taxon>Endopterygota</taxon>
        <taxon>Coleoptera</taxon>
        <taxon>Polyphaga</taxon>
        <taxon>Cucujiformia</taxon>
        <taxon>Tenebrionidae</taxon>
        <taxon>Zophobas</taxon>
    </lineage>
</organism>
<protein>
    <submittedName>
        <fullName evidence="2">Uncharacterized protein</fullName>
    </submittedName>
</protein>
<dbReference type="EMBL" id="JALNTZ010000003">
    <property type="protein sequence ID" value="KAJ3659645.1"/>
    <property type="molecule type" value="Genomic_DNA"/>
</dbReference>
<feature type="region of interest" description="Disordered" evidence="1">
    <location>
        <begin position="1"/>
        <end position="29"/>
    </location>
</feature>
<evidence type="ECO:0000256" key="1">
    <source>
        <dbReference type="SAM" id="MobiDB-lite"/>
    </source>
</evidence>
<gene>
    <name evidence="2" type="ORF">Zmor_011323</name>
</gene>
<keyword evidence="3" id="KW-1185">Reference proteome</keyword>
<dbReference type="AlphaFoldDB" id="A0AA38MJE2"/>
<evidence type="ECO:0000313" key="2">
    <source>
        <dbReference type="EMBL" id="KAJ3659645.1"/>
    </source>
</evidence>